<evidence type="ECO:0000313" key="1">
    <source>
        <dbReference type="EMBL" id="AEW97597.1"/>
    </source>
</evidence>
<accession>G8WY59</accession>
<dbReference type="EMBL" id="CP003219">
    <property type="protein sequence ID" value="AEW97597.1"/>
    <property type="molecule type" value="Genomic_DNA"/>
</dbReference>
<organism evidence="1 2">
    <name type="scientific">Streptantibioticus cattleyicolor (strain ATCC 35852 / DSM 46488 / JCM 4925 / NBRC 14057 / NRRL 8057)</name>
    <name type="common">Streptomyces cattleya</name>
    <dbReference type="NCBI Taxonomy" id="1003195"/>
    <lineage>
        <taxon>Bacteria</taxon>
        <taxon>Bacillati</taxon>
        <taxon>Actinomycetota</taxon>
        <taxon>Actinomycetes</taxon>
        <taxon>Kitasatosporales</taxon>
        <taxon>Streptomycetaceae</taxon>
        <taxon>Streptantibioticus</taxon>
    </lineage>
</organism>
<keyword evidence="2" id="KW-1185">Reference proteome</keyword>
<evidence type="ECO:0000313" key="2">
    <source>
        <dbReference type="Proteomes" id="UP000007842"/>
    </source>
</evidence>
<dbReference type="KEGG" id="scy:SCATT_52260"/>
<sequence>MPRHGRTAPADLLLAILIGQPRVTWELRLRQERRRAVALATMGVDYPYTYEGAPFPRSAFAASGVSA</sequence>
<dbReference type="PATRIC" id="fig|1003195.29.peg.5215"/>
<name>G8WY59_STREN</name>
<protein>
    <submittedName>
        <fullName evidence="1">Uncharacterized protein</fullName>
    </submittedName>
</protein>
<dbReference type="STRING" id="1003195.SCATT_52260"/>
<gene>
    <name evidence="1" type="ordered locus">SCATT_52260</name>
</gene>
<dbReference type="HOGENOM" id="CLU_2810470_0_0_11"/>
<dbReference type="AlphaFoldDB" id="G8WY59"/>
<proteinExistence type="predicted"/>
<reference evidence="2" key="1">
    <citation type="submission" date="2011-12" db="EMBL/GenBank/DDBJ databases">
        <title>Complete genome sequence of Streptomyces cattleya strain DSM 46488.</title>
        <authorList>
            <person name="Ou H.-Y."/>
            <person name="Li P."/>
            <person name="Zhao C."/>
            <person name="O'Hagan D."/>
            <person name="Deng Z."/>
        </authorList>
    </citation>
    <scope>NUCLEOTIDE SEQUENCE [LARGE SCALE GENOMIC DNA]</scope>
    <source>
        <strain evidence="2">ATCC 35852 / DSM 46488 / JCM 4925 / NBRC 14057 / NRRL 8057</strain>
    </source>
</reference>
<dbReference type="Proteomes" id="UP000007842">
    <property type="component" value="Chromosome"/>
</dbReference>